<dbReference type="Proteomes" id="UP000475666">
    <property type="component" value="Unassembled WGS sequence"/>
</dbReference>
<dbReference type="InterPro" id="IPR001303">
    <property type="entry name" value="Aldolase_II/adducin_N"/>
</dbReference>
<evidence type="ECO:0000256" key="1">
    <source>
        <dbReference type="ARBA" id="ARBA00022723"/>
    </source>
</evidence>
<dbReference type="Pfam" id="PF00596">
    <property type="entry name" value="Aldolase_II"/>
    <property type="match status" value="1"/>
</dbReference>
<dbReference type="Gene3D" id="3.40.225.10">
    <property type="entry name" value="Class II aldolase/adducin N-terminal domain"/>
    <property type="match status" value="1"/>
</dbReference>
<gene>
    <name evidence="5" type="ORF">G3I66_15370</name>
</gene>
<dbReference type="EMBL" id="JAAGMQ010000447">
    <property type="protein sequence ID" value="NEC34547.1"/>
    <property type="molecule type" value="Genomic_DNA"/>
</dbReference>
<dbReference type="GO" id="GO:0005829">
    <property type="term" value="C:cytosol"/>
    <property type="evidence" value="ECO:0007669"/>
    <property type="project" value="TreeGrafter"/>
</dbReference>
<evidence type="ECO:0000313" key="5">
    <source>
        <dbReference type="EMBL" id="NEC34547.1"/>
    </source>
</evidence>
<dbReference type="InterPro" id="IPR050197">
    <property type="entry name" value="Aldolase_class_II_sugar_metab"/>
</dbReference>
<dbReference type="SUPFAM" id="SSF53639">
    <property type="entry name" value="AraD/HMP-PK domain-like"/>
    <property type="match status" value="1"/>
</dbReference>
<dbReference type="GO" id="GO:0019323">
    <property type="term" value="P:pentose catabolic process"/>
    <property type="evidence" value="ECO:0007669"/>
    <property type="project" value="TreeGrafter"/>
</dbReference>
<evidence type="ECO:0000313" key="6">
    <source>
        <dbReference type="Proteomes" id="UP000475666"/>
    </source>
</evidence>
<feature type="compositionally biased region" description="Polar residues" evidence="3">
    <location>
        <begin position="240"/>
        <end position="261"/>
    </location>
</feature>
<keyword evidence="1" id="KW-0479">Metal-binding</keyword>
<dbReference type="PANTHER" id="PTHR22789">
    <property type="entry name" value="FUCULOSE PHOSPHATE ALDOLASE"/>
    <property type="match status" value="1"/>
</dbReference>
<dbReference type="RefSeq" id="WP_164274649.1">
    <property type="nucleotide sequence ID" value="NZ_JAAGMQ010000447.1"/>
</dbReference>
<proteinExistence type="predicted"/>
<dbReference type="SMART" id="SM01007">
    <property type="entry name" value="Aldolase_II"/>
    <property type="match status" value="1"/>
</dbReference>
<evidence type="ECO:0000256" key="3">
    <source>
        <dbReference type="SAM" id="MobiDB-lite"/>
    </source>
</evidence>
<dbReference type="InterPro" id="IPR036409">
    <property type="entry name" value="Aldolase_II/adducin_N_sf"/>
</dbReference>
<dbReference type="AlphaFoldDB" id="A0A6G3TCV3"/>
<dbReference type="GO" id="GO:0046872">
    <property type="term" value="F:metal ion binding"/>
    <property type="evidence" value="ECO:0007669"/>
    <property type="project" value="UniProtKB-KW"/>
</dbReference>
<name>A0A6G3TCV3_9ACTN</name>
<evidence type="ECO:0000256" key="2">
    <source>
        <dbReference type="ARBA" id="ARBA00023239"/>
    </source>
</evidence>
<reference evidence="5 6" key="1">
    <citation type="submission" date="2020-01" db="EMBL/GenBank/DDBJ databases">
        <title>Insect and environment-associated Actinomycetes.</title>
        <authorList>
            <person name="Currrie C."/>
            <person name="Chevrette M."/>
            <person name="Carlson C."/>
            <person name="Stubbendieck R."/>
            <person name="Wendt-Pienkowski E."/>
        </authorList>
    </citation>
    <scope>NUCLEOTIDE SEQUENCE [LARGE SCALE GENOMIC DNA]</scope>
    <source>
        <strain evidence="5 6">SID7739</strain>
    </source>
</reference>
<feature type="domain" description="Class II aldolase/adducin N-terminal" evidence="4">
    <location>
        <begin position="8"/>
        <end position="221"/>
    </location>
</feature>
<evidence type="ECO:0000259" key="4">
    <source>
        <dbReference type="SMART" id="SM01007"/>
    </source>
</evidence>
<dbReference type="PANTHER" id="PTHR22789:SF0">
    <property type="entry name" value="3-OXO-TETRONATE 4-PHOSPHATE DECARBOXYLASE-RELATED"/>
    <property type="match status" value="1"/>
</dbReference>
<protein>
    <submittedName>
        <fullName evidence="5">Class II aldolase/adducin family protein</fullName>
    </submittedName>
</protein>
<comment type="caution">
    <text evidence="5">The sequence shown here is derived from an EMBL/GenBank/DDBJ whole genome shotgun (WGS) entry which is preliminary data.</text>
</comment>
<keyword evidence="2" id="KW-0456">Lyase</keyword>
<organism evidence="5 6">
    <name type="scientific">Streptomyces rubrogriseus</name>
    <dbReference type="NCBI Taxonomy" id="194673"/>
    <lineage>
        <taxon>Bacteria</taxon>
        <taxon>Bacillati</taxon>
        <taxon>Actinomycetota</taxon>
        <taxon>Actinomycetes</taxon>
        <taxon>Kitasatosporales</taxon>
        <taxon>Streptomycetaceae</taxon>
        <taxon>Streptomyces</taxon>
        <taxon>Streptomyces violaceoruber group</taxon>
    </lineage>
</organism>
<sequence length="261" mass="28773">MLYEPYRQHLTRIVKDLLAWDVLNPAGGAVSVRLPDGNVLMSCTRLAFDRWKVSLRDFIILAPNGDIIEQTGGLGASGTPMHLDLYRMLPRAGAIVHAHSPYTLAFASLGIPVPSVTNRADTFGEIPCLHADDSTVKARLQADPVPLDLPQGMVQRPDVAAVNLLEYRPQMEKVIAPRAGEMDRHGLAFTLYRHGGFTVGRHLEETLDLMLRLEETARTSLLQAQLTGGTVFPNRLYRPEQQSPVGATNATPVSSYLTRRD</sequence>
<feature type="region of interest" description="Disordered" evidence="3">
    <location>
        <begin position="238"/>
        <end position="261"/>
    </location>
</feature>
<accession>A0A6G3TCV3</accession>
<dbReference type="GO" id="GO:0016832">
    <property type="term" value="F:aldehyde-lyase activity"/>
    <property type="evidence" value="ECO:0007669"/>
    <property type="project" value="TreeGrafter"/>
</dbReference>